<sequence length="126" mass="14613">MGENQENNLTPEESISKDCIKLKESNENEKPELLKSLIQSMKQYIEENDSIGSKLWDNFIEHLPGIFHSTFHLMIETFFKHGKNRLIATGVFSVITMIPSFIIKILKSKDWKISLINNIFELINLC</sequence>
<reference evidence="2 3" key="1">
    <citation type="submission" date="2024-04" db="EMBL/GenBank/DDBJ databases">
        <title>Tritrichomonas musculus Genome.</title>
        <authorList>
            <person name="Alves-Ferreira E."/>
            <person name="Grigg M."/>
            <person name="Lorenzi H."/>
            <person name="Galac M."/>
        </authorList>
    </citation>
    <scope>NUCLEOTIDE SEQUENCE [LARGE SCALE GENOMIC DNA]</scope>
    <source>
        <strain evidence="2 3">EAF2021</strain>
    </source>
</reference>
<keyword evidence="1" id="KW-0472">Membrane</keyword>
<name>A0ABR2HGF6_9EUKA</name>
<comment type="caution">
    <text evidence="2">The sequence shown here is derived from an EMBL/GenBank/DDBJ whole genome shotgun (WGS) entry which is preliminary data.</text>
</comment>
<evidence type="ECO:0000313" key="2">
    <source>
        <dbReference type="EMBL" id="KAK8846099.1"/>
    </source>
</evidence>
<protein>
    <submittedName>
        <fullName evidence="2">Uncharacterized protein</fullName>
    </submittedName>
</protein>
<dbReference type="Proteomes" id="UP001470230">
    <property type="component" value="Unassembled WGS sequence"/>
</dbReference>
<feature type="transmembrane region" description="Helical" evidence="1">
    <location>
        <begin position="86"/>
        <end position="106"/>
    </location>
</feature>
<keyword evidence="3" id="KW-1185">Reference proteome</keyword>
<organism evidence="2 3">
    <name type="scientific">Tritrichomonas musculus</name>
    <dbReference type="NCBI Taxonomy" id="1915356"/>
    <lineage>
        <taxon>Eukaryota</taxon>
        <taxon>Metamonada</taxon>
        <taxon>Parabasalia</taxon>
        <taxon>Tritrichomonadida</taxon>
        <taxon>Tritrichomonadidae</taxon>
        <taxon>Tritrichomonas</taxon>
    </lineage>
</organism>
<evidence type="ECO:0000313" key="3">
    <source>
        <dbReference type="Proteomes" id="UP001470230"/>
    </source>
</evidence>
<dbReference type="EMBL" id="JAPFFF010000029">
    <property type="protein sequence ID" value="KAK8846099.1"/>
    <property type="molecule type" value="Genomic_DNA"/>
</dbReference>
<gene>
    <name evidence="2" type="ORF">M9Y10_020101</name>
</gene>
<evidence type="ECO:0000256" key="1">
    <source>
        <dbReference type="SAM" id="Phobius"/>
    </source>
</evidence>
<proteinExistence type="predicted"/>
<keyword evidence="1" id="KW-1133">Transmembrane helix</keyword>
<keyword evidence="1" id="KW-0812">Transmembrane</keyword>
<accession>A0ABR2HGF6</accession>